<dbReference type="GO" id="GO:0005829">
    <property type="term" value="C:cytosol"/>
    <property type="evidence" value="ECO:0007669"/>
    <property type="project" value="TreeGrafter"/>
</dbReference>
<dbReference type="EC" id="1.3.1.2" evidence="4"/>
<dbReference type="GO" id="GO:0006212">
    <property type="term" value="P:uracil catabolic process"/>
    <property type="evidence" value="ECO:0007669"/>
    <property type="project" value="TreeGrafter"/>
</dbReference>
<evidence type="ECO:0000256" key="3">
    <source>
        <dbReference type="ARBA" id="ARBA00023002"/>
    </source>
</evidence>
<dbReference type="InterPro" id="IPR013785">
    <property type="entry name" value="Aldolase_TIM"/>
</dbReference>
<organism evidence="7 8">
    <name type="scientific">Mesocestoides corti</name>
    <name type="common">Flatworm</name>
    <dbReference type="NCBI Taxonomy" id="53468"/>
    <lineage>
        <taxon>Eukaryota</taxon>
        <taxon>Metazoa</taxon>
        <taxon>Spiralia</taxon>
        <taxon>Lophotrochozoa</taxon>
        <taxon>Platyhelminthes</taxon>
        <taxon>Cestoda</taxon>
        <taxon>Eucestoda</taxon>
        <taxon>Cyclophyllidea</taxon>
        <taxon>Mesocestoididae</taxon>
        <taxon>Mesocestoides</taxon>
    </lineage>
</organism>
<comment type="similarity">
    <text evidence="4">Belongs to the dihydropyrimidine dehydrogenase family.</text>
</comment>
<gene>
    <name evidence="7" type="ORF">MCOS_LOCUS4629</name>
</gene>
<keyword evidence="4" id="KW-0285">Flavoprotein</keyword>
<dbReference type="Proteomes" id="UP000267029">
    <property type="component" value="Unassembled WGS sequence"/>
</dbReference>
<dbReference type="SUPFAM" id="SSF51971">
    <property type="entry name" value="Nucleotide-binding domain"/>
    <property type="match status" value="1"/>
</dbReference>
<keyword evidence="4" id="KW-0521">NADP</keyword>
<comment type="cofactor">
    <cofactor evidence="4">
        <name>FMN</name>
        <dbReference type="ChEBI" id="CHEBI:58210"/>
    </cofactor>
</comment>
<keyword evidence="4" id="KW-0479">Metal-binding</keyword>
<dbReference type="FunFam" id="3.20.20.70:FF:000027">
    <property type="entry name" value="Dihydropyrimidine dehydrogenase [NADP(+)]"/>
    <property type="match status" value="1"/>
</dbReference>
<protein>
    <recommendedName>
        <fullName evidence="4">Dihydropyrimidine dehydrogenase [NADP(+)]</fullName>
        <shortName evidence="4">DHPDHase</shortName>
        <shortName evidence="4">DPD</shortName>
        <ecNumber evidence="4">1.3.1.2</ecNumber>
    </recommendedName>
    <alternativeName>
        <fullName evidence="4">Dihydrothymine dehydrogenase</fullName>
    </alternativeName>
    <alternativeName>
        <fullName evidence="4">Dihydrouracil dehydrogenase</fullName>
    </alternativeName>
</protein>
<dbReference type="InterPro" id="IPR005720">
    <property type="entry name" value="Dihydroorotate_DH_cat"/>
</dbReference>
<keyword evidence="8" id="KW-1185">Reference proteome</keyword>
<evidence type="ECO:0000256" key="4">
    <source>
        <dbReference type="RuleBase" id="RU364041"/>
    </source>
</evidence>
<dbReference type="PANTHER" id="PTHR43073:SF2">
    <property type="entry name" value="DIHYDROPYRIMIDINE DEHYDROGENASE [NADP(+)]"/>
    <property type="match status" value="1"/>
</dbReference>
<dbReference type="STRING" id="53468.A0A3P6HTM8"/>
<dbReference type="GO" id="GO:0017113">
    <property type="term" value="F:dihydropyrimidine dehydrogenase (NADP+) activity"/>
    <property type="evidence" value="ECO:0007669"/>
    <property type="project" value="UniProtKB-EC"/>
</dbReference>
<keyword evidence="3 4" id="KW-0560">Oxidoreductase</keyword>
<dbReference type="AlphaFoldDB" id="A0A3P6HTM8"/>
<keyword evidence="4" id="KW-0288">FMN</keyword>
<dbReference type="PRINTS" id="PR00419">
    <property type="entry name" value="ADXRDTASE"/>
</dbReference>
<dbReference type="Pfam" id="PF07992">
    <property type="entry name" value="Pyr_redox_2"/>
    <property type="match status" value="1"/>
</dbReference>
<sequence length="662" mass="71327">MIGCGPASISCATYLARLGYRNVHIFERDSRVGGLSTSEIPQFRLPGSAVNFEVQLLLDLGVKIFTNRAFSASEANGITLSSLRKEGYKAIFLGFGLPNAHSTSVFSGLTPDQGYLTSKDFLPEVSSASKGCQGCPKARLPDFSGKRVVVLGAGDTAFDCATSALRCGAKRVTVSFRKSFTAINPVPEEMDLAWQEKCEFFPNLAPQRVKLGSDGKICEMEFIRREQNDDGSWYSDADQVIRIKTDYVITAYGSELNEPGVLKAMEGVELAPSGFSKGLPVVDLKSMRTNQEDVWCGGDLSGFAHTSVEATNDGKTAAWSIHSTLLGDEESHVTCLPRFTTPIDLVDVSVEMCGMRFENPFGLASAPPTTSSAMIRRAFEAGWGFAVTKTFGLDKELVTNVSPRIVRGPTGGHMYGPDQSGFCNIELISEKTAAYWIQSIKELKRDFPTKMVIASIMAKFDEQDWTQLTELTVKAKPDALELNLSCPHGMGERGMGLACGQDPALVRQICKWVKRAAGPNMPVFAKLTPNVSEIVEIAKAAREGGADGVTVINTVSGFMHLDSDSTPWPSVGKEKRTTYGGLSGNLIRPMALRAVSHIANKLPGFPILATGGIDSAEAGLQFLQAGASVLQVCSAIQNQDFTIIEDMVTGLKAGLYLDGREG</sequence>
<evidence type="ECO:0000259" key="5">
    <source>
        <dbReference type="Pfam" id="PF01180"/>
    </source>
</evidence>
<dbReference type="InterPro" id="IPR023753">
    <property type="entry name" value="FAD/NAD-binding_dom"/>
</dbReference>
<comment type="cofactor">
    <cofactor evidence="4">
        <name>[4Fe-4S] cluster</name>
        <dbReference type="ChEBI" id="CHEBI:49883"/>
    </cofactor>
    <text evidence="4">Binds 4 [4Fe-4S] clusters. Contains approximately 16 iron atoms per subunit.</text>
</comment>
<keyword evidence="4" id="KW-0411">Iron-sulfur</keyword>
<dbReference type="PANTHER" id="PTHR43073">
    <property type="entry name" value="DIHYDROPYRIMIDINE DEHYDROGENASE [NADP(+)]"/>
    <property type="match status" value="1"/>
</dbReference>
<accession>A0A3P6HTM8</accession>
<dbReference type="GO" id="GO:0051539">
    <property type="term" value="F:4 iron, 4 sulfur cluster binding"/>
    <property type="evidence" value="ECO:0007669"/>
    <property type="project" value="UniProtKB-KW"/>
</dbReference>
<name>A0A3P6HTM8_MESCO</name>
<keyword evidence="4" id="KW-0004">4Fe-4S</keyword>
<dbReference type="GO" id="GO:0002058">
    <property type="term" value="F:uracil binding"/>
    <property type="evidence" value="ECO:0007669"/>
    <property type="project" value="TreeGrafter"/>
</dbReference>
<evidence type="ECO:0000256" key="1">
    <source>
        <dbReference type="ARBA" id="ARBA00004668"/>
    </source>
</evidence>
<evidence type="ECO:0000313" key="8">
    <source>
        <dbReference type="Proteomes" id="UP000267029"/>
    </source>
</evidence>
<dbReference type="SUPFAM" id="SSF51395">
    <property type="entry name" value="FMN-linked oxidoreductases"/>
    <property type="match status" value="1"/>
</dbReference>
<dbReference type="EMBL" id="UXSR01001967">
    <property type="protein sequence ID" value="VDD78626.1"/>
    <property type="molecule type" value="Genomic_DNA"/>
</dbReference>
<dbReference type="CDD" id="cd02940">
    <property type="entry name" value="DHPD_FMN"/>
    <property type="match status" value="1"/>
</dbReference>
<comment type="cofactor">
    <cofactor evidence="4">
        <name>FAD</name>
        <dbReference type="ChEBI" id="CHEBI:57692"/>
    </cofactor>
</comment>
<evidence type="ECO:0000259" key="6">
    <source>
        <dbReference type="Pfam" id="PF07992"/>
    </source>
</evidence>
<keyword evidence="2" id="KW-0677">Repeat</keyword>
<keyword evidence="4" id="KW-0274">FAD</keyword>
<feature type="non-terminal residue" evidence="7">
    <location>
        <position position="662"/>
    </location>
</feature>
<proteinExistence type="inferred from homology"/>
<comment type="pathway">
    <text evidence="1 4">Amino-acid biosynthesis; beta-alanine biosynthesis.</text>
</comment>
<dbReference type="Gene3D" id="3.20.20.70">
    <property type="entry name" value="Aldolase class I"/>
    <property type="match status" value="1"/>
</dbReference>
<dbReference type="GO" id="GO:0050661">
    <property type="term" value="F:NADP binding"/>
    <property type="evidence" value="ECO:0007669"/>
    <property type="project" value="TreeGrafter"/>
</dbReference>
<comment type="function">
    <text evidence="4">Involved in pyrimidine base degradation. Catalyzes the reduction of uracil and thymine.</text>
</comment>
<dbReference type="Pfam" id="PF01180">
    <property type="entry name" value="DHO_dh"/>
    <property type="match status" value="1"/>
</dbReference>
<dbReference type="GO" id="GO:0006210">
    <property type="term" value="P:thymine catabolic process"/>
    <property type="evidence" value="ECO:0007669"/>
    <property type="project" value="TreeGrafter"/>
</dbReference>
<feature type="domain" description="Dihydroorotate dehydrogenase catalytic" evidence="5">
    <location>
        <begin position="349"/>
        <end position="653"/>
    </location>
</feature>
<evidence type="ECO:0000313" key="7">
    <source>
        <dbReference type="EMBL" id="VDD78626.1"/>
    </source>
</evidence>
<keyword evidence="4" id="KW-0408">Iron</keyword>
<reference evidence="7 8" key="1">
    <citation type="submission" date="2018-10" db="EMBL/GenBank/DDBJ databases">
        <authorList>
            <consortium name="Pathogen Informatics"/>
        </authorList>
    </citation>
    <scope>NUCLEOTIDE SEQUENCE [LARGE SCALE GENOMIC DNA]</scope>
</reference>
<feature type="domain" description="FAD/NAD(P)-binding" evidence="6">
    <location>
        <begin position="2"/>
        <end position="301"/>
    </location>
</feature>
<dbReference type="InterPro" id="IPR036188">
    <property type="entry name" value="FAD/NAD-bd_sf"/>
</dbReference>
<dbReference type="Gene3D" id="3.50.50.60">
    <property type="entry name" value="FAD/NAD(P)-binding domain"/>
    <property type="match status" value="2"/>
</dbReference>
<evidence type="ECO:0000256" key="2">
    <source>
        <dbReference type="ARBA" id="ARBA00022737"/>
    </source>
</evidence>
<dbReference type="OrthoDB" id="4327079at2759"/>
<dbReference type="UniPathway" id="UPA00131"/>
<dbReference type="GO" id="GO:0019483">
    <property type="term" value="P:beta-alanine biosynthetic process"/>
    <property type="evidence" value="ECO:0007669"/>
    <property type="project" value="UniProtKB-UniPathway"/>
</dbReference>
<comment type="catalytic activity">
    <reaction evidence="4">
        <text>5,6-dihydrouracil + NADP(+) = uracil + NADPH + H(+)</text>
        <dbReference type="Rhea" id="RHEA:18093"/>
        <dbReference type="ChEBI" id="CHEBI:15378"/>
        <dbReference type="ChEBI" id="CHEBI:15901"/>
        <dbReference type="ChEBI" id="CHEBI:17568"/>
        <dbReference type="ChEBI" id="CHEBI:57783"/>
        <dbReference type="ChEBI" id="CHEBI:58349"/>
        <dbReference type="EC" id="1.3.1.2"/>
    </reaction>
</comment>